<dbReference type="HOGENOM" id="CLU_2441653_0_0_1"/>
<dbReference type="Proteomes" id="UP000054166">
    <property type="component" value="Unassembled WGS sequence"/>
</dbReference>
<reference evidence="3" key="2">
    <citation type="submission" date="2015-01" db="EMBL/GenBank/DDBJ databases">
        <title>Evolutionary Origins and Diversification of the Mycorrhizal Mutualists.</title>
        <authorList>
            <consortium name="DOE Joint Genome Institute"/>
            <consortium name="Mycorrhizal Genomics Consortium"/>
            <person name="Kohler A."/>
            <person name="Kuo A."/>
            <person name="Nagy L.G."/>
            <person name="Floudas D."/>
            <person name="Copeland A."/>
            <person name="Barry K.W."/>
            <person name="Cichocki N."/>
            <person name="Veneault-Fourrey C."/>
            <person name="LaButti K."/>
            <person name="Lindquist E.A."/>
            <person name="Lipzen A."/>
            <person name="Lundell T."/>
            <person name="Morin E."/>
            <person name="Murat C."/>
            <person name="Riley R."/>
            <person name="Ohm R."/>
            <person name="Sun H."/>
            <person name="Tunlid A."/>
            <person name="Henrissat B."/>
            <person name="Grigoriev I.V."/>
            <person name="Hibbett D.S."/>
            <person name="Martin F."/>
        </authorList>
    </citation>
    <scope>NUCLEOTIDE SEQUENCE [LARGE SCALE GENOMIC DNA]</scope>
    <source>
        <strain evidence="3">F 1598</strain>
    </source>
</reference>
<dbReference type="AlphaFoldDB" id="A0A0C3FNI7"/>
<name>A0A0C3FNI7_PILCF</name>
<reference evidence="2 3" key="1">
    <citation type="submission" date="2014-04" db="EMBL/GenBank/DDBJ databases">
        <authorList>
            <consortium name="DOE Joint Genome Institute"/>
            <person name="Kuo A."/>
            <person name="Tarkka M."/>
            <person name="Buscot F."/>
            <person name="Kohler A."/>
            <person name="Nagy L.G."/>
            <person name="Floudas D."/>
            <person name="Copeland A."/>
            <person name="Barry K.W."/>
            <person name="Cichocki N."/>
            <person name="Veneault-Fourrey C."/>
            <person name="LaButti K."/>
            <person name="Lindquist E.A."/>
            <person name="Lipzen A."/>
            <person name="Lundell T."/>
            <person name="Morin E."/>
            <person name="Murat C."/>
            <person name="Sun H."/>
            <person name="Tunlid A."/>
            <person name="Henrissat B."/>
            <person name="Grigoriev I.V."/>
            <person name="Hibbett D.S."/>
            <person name="Martin F."/>
            <person name="Nordberg H.P."/>
            <person name="Cantor M.N."/>
            <person name="Hua S.X."/>
        </authorList>
    </citation>
    <scope>NUCLEOTIDE SEQUENCE [LARGE SCALE GENOMIC DNA]</scope>
    <source>
        <strain evidence="2 3">F 1598</strain>
    </source>
</reference>
<gene>
    <name evidence="2" type="ORF">PILCRDRAFT_507714</name>
</gene>
<sequence>MMGGAMMRVTRMRVTSTMGTTRRVMKMGRAMVDQVCLFSLFFFFGILIPTPTHHHHSGSTTICTTTTTMQRQGSGNHSSNKVHNLTPTFF</sequence>
<proteinExistence type="predicted"/>
<accession>A0A0C3FNI7</accession>
<organism evidence="2 3">
    <name type="scientific">Piloderma croceum (strain F 1598)</name>
    <dbReference type="NCBI Taxonomy" id="765440"/>
    <lineage>
        <taxon>Eukaryota</taxon>
        <taxon>Fungi</taxon>
        <taxon>Dikarya</taxon>
        <taxon>Basidiomycota</taxon>
        <taxon>Agaricomycotina</taxon>
        <taxon>Agaricomycetes</taxon>
        <taxon>Agaricomycetidae</taxon>
        <taxon>Atheliales</taxon>
        <taxon>Atheliaceae</taxon>
        <taxon>Piloderma</taxon>
    </lineage>
</organism>
<evidence type="ECO:0000313" key="2">
    <source>
        <dbReference type="EMBL" id="KIM81304.1"/>
    </source>
</evidence>
<evidence type="ECO:0000313" key="3">
    <source>
        <dbReference type="Proteomes" id="UP000054166"/>
    </source>
</evidence>
<keyword evidence="3" id="KW-1185">Reference proteome</keyword>
<dbReference type="EMBL" id="KN833000">
    <property type="protein sequence ID" value="KIM81304.1"/>
    <property type="molecule type" value="Genomic_DNA"/>
</dbReference>
<dbReference type="InParanoid" id="A0A0C3FNI7"/>
<feature type="region of interest" description="Disordered" evidence="1">
    <location>
        <begin position="69"/>
        <end position="90"/>
    </location>
</feature>
<evidence type="ECO:0000256" key="1">
    <source>
        <dbReference type="SAM" id="MobiDB-lite"/>
    </source>
</evidence>
<protein>
    <submittedName>
        <fullName evidence="2">Uncharacterized protein</fullName>
    </submittedName>
</protein>